<keyword evidence="2" id="KW-0806">Transcription termination</keyword>
<dbReference type="InterPro" id="IPR038538">
    <property type="entry name" value="MTERF_sf"/>
</dbReference>
<name>M7ZZJ1_TRIUA</name>
<dbReference type="eggNOG" id="KOG1267">
    <property type="taxonomic scope" value="Eukaryota"/>
</dbReference>
<keyword evidence="3" id="KW-0809">Transit peptide</keyword>
<proteinExistence type="inferred from homology"/>
<dbReference type="Gene3D" id="1.25.70.10">
    <property type="entry name" value="Transcription termination factor 3, mitochondrial"/>
    <property type="match status" value="1"/>
</dbReference>
<sequence>MIRLRSCILTHLLHSPPASPISLRRLLSTTEPVPPVPANPGFAVEDYLVATCGLTRPQALKASLKLSGLKSPSKPDSVLALLAGLGLSSADVAALVAADPRLLCAKVDTLTSNVAGLAGMGMSRSQIAQLVMLGCTIFRCKPVVSRLHYYLPLFRSPENLLRVLKQNSYLLSSNIDKVVEPNVVFLRECGLGACDIAKLCTSLPRLLSIKPEKAVAFRGEEKIAAEVAYLKRTFRWSDAEVGIAVCRSPMVLSRSEDTLLRMSEFLISEVGLEPAYIAPRSVMLCLSLEGRLRPRYYVTKFLKENGMLNLGWSYFSIVKATEKGGDCRGKMEEDEVKGAAAGGWAPSLRGGEEAAAAQEAARVLGSLQLDVHADMIWQTADEEFGPLVSRHGGRVARQGLKAVDVVLHRRGGDGAPCGGGDDGAGQEGE</sequence>
<dbReference type="STRING" id="4572.M7ZZJ1"/>
<dbReference type="GO" id="GO:0006353">
    <property type="term" value="P:DNA-templated transcription termination"/>
    <property type="evidence" value="ECO:0007669"/>
    <property type="project" value="UniProtKB-KW"/>
</dbReference>
<organism evidence="4">
    <name type="scientific">Triticum urartu</name>
    <name type="common">Red wild einkorn</name>
    <name type="synonym">Crithodium urartu</name>
    <dbReference type="NCBI Taxonomy" id="4572"/>
    <lineage>
        <taxon>Eukaryota</taxon>
        <taxon>Viridiplantae</taxon>
        <taxon>Streptophyta</taxon>
        <taxon>Embryophyta</taxon>
        <taxon>Tracheophyta</taxon>
        <taxon>Spermatophyta</taxon>
        <taxon>Magnoliopsida</taxon>
        <taxon>Liliopsida</taxon>
        <taxon>Poales</taxon>
        <taxon>Poaceae</taxon>
        <taxon>BOP clade</taxon>
        <taxon>Pooideae</taxon>
        <taxon>Triticodae</taxon>
        <taxon>Triticeae</taxon>
        <taxon>Triticinae</taxon>
        <taxon>Triticum</taxon>
    </lineage>
</organism>
<dbReference type="PANTHER" id="PTHR13068">
    <property type="entry name" value="CGI-12 PROTEIN-RELATED"/>
    <property type="match status" value="1"/>
</dbReference>
<dbReference type="PANTHER" id="PTHR13068:SF143">
    <property type="match status" value="1"/>
</dbReference>
<dbReference type="EMBL" id="KD048248">
    <property type="protein sequence ID" value="EMS65126.1"/>
    <property type="molecule type" value="Genomic_DNA"/>
</dbReference>
<evidence type="ECO:0000313" key="4">
    <source>
        <dbReference type="EMBL" id="EMS65126.1"/>
    </source>
</evidence>
<dbReference type="SMART" id="SM00733">
    <property type="entry name" value="Mterf"/>
    <property type="match status" value="4"/>
</dbReference>
<comment type="similarity">
    <text evidence="1">Belongs to the mTERF family.</text>
</comment>
<dbReference type="Pfam" id="PF02536">
    <property type="entry name" value="mTERF"/>
    <property type="match status" value="1"/>
</dbReference>
<evidence type="ECO:0000256" key="2">
    <source>
        <dbReference type="ARBA" id="ARBA00022472"/>
    </source>
</evidence>
<evidence type="ECO:0008006" key="5">
    <source>
        <dbReference type="Google" id="ProtNLM"/>
    </source>
</evidence>
<protein>
    <recommendedName>
        <fullName evidence="5">mTERF domain-containing protein 1, mitochondrial</fullName>
    </recommendedName>
</protein>
<gene>
    <name evidence="4" type="ORF">TRIUR3_17668</name>
</gene>
<accession>M7ZZJ1</accession>
<reference evidence="4" key="1">
    <citation type="journal article" date="2013" name="Nature">
        <title>Draft genome of the wheat A-genome progenitor Triticum urartu.</title>
        <authorList>
            <person name="Ling H.Q."/>
            <person name="Zhao S."/>
            <person name="Liu D."/>
            <person name="Wang J."/>
            <person name="Sun H."/>
            <person name="Zhang C."/>
            <person name="Fan H."/>
            <person name="Li D."/>
            <person name="Dong L."/>
            <person name="Tao Y."/>
            <person name="Gao C."/>
            <person name="Wu H."/>
            <person name="Li Y."/>
            <person name="Cui Y."/>
            <person name="Guo X."/>
            <person name="Zheng S."/>
            <person name="Wang B."/>
            <person name="Yu K."/>
            <person name="Liang Q."/>
            <person name="Yang W."/>
            <person name="Lou X."/>
            <person name="Chen J."/>
            <person name="Feng M."/>
            <person name="Jian J."/>
            <person name="Zhang X."/>
            <person name="Luo G."/>
            <person name="Jiang Y."/>
            <person name="Liu J."/>
            <person name="Wang Z."/>
            <person name="Sha Y."/>
            <person name="Zhang B."/>
            <person name="Wu H."/>
            <person name="Tang D."/>
            <person name="Shen Q."/>
            <person name="Xue P."/>
            <person name="Zou S."/>
            <person name="Wang X."/>
            <person name="Liu X."/>
            <person name="Wang F."/>
            <person name="Yang Y."/>
            <person name="An X."/>
            <person name="Dong Z."/>
            <person name="Zhang K."/>
            <person name="Zhang X."/>
            <person name="Luo M.C."/>
            <person name="Dvorak J."/>
            <person name="Tong Y."/>
            <person name="Wang J."/>
            <person name="Yang H."/>
            <person name="Li Z."/>
            <person name="Wang D."/>
            <person name="Zhang A."/>
            <person name="Wang J."/>
        </authorList>
    </citation>
    <scope>NUCLEOTIDE SEQUENCE</scope>
</reference>
<dbReference type="AlphaFoldDB" id="M7ZZJ1"/>
<dbReference type="GO" id="GO:0003676">
    <property type="term" value="F:nucleic acid binding"/>
    <property type="evidence" value="ECO:0007669"/>
    <property type="project" value="InterPro"/>
</dbReference>
<keyword evidence="2" id="KW-0805">Transcription regulation</keyword>
<keyword evidence="2" id="KW-0804">Transcription</keyword>
<evidence type="ECO:0000256" key="3">
    <source>
        <dbReference type="ARBA" id="ARBA00022946"/>
    </source>
</evidence>
<evidence type="ECO:0000256" key="1">
    <source>
        <dbReference type="ARBA" id="ARBA00007692"/>
    </source>
</evidence>
<dbReference type="OMA" id="KFICPHT"/>
<dbReference type="InterPro" id="IPR003690">
    <property type="entry name" value="MTERF"/>
</dbReference>